<reference evidence="3 4" key="1">
    <citation type="submission" date="2019-11" db="EMBL/GenBank/DDBJ databases">
        <title>Venturia inaequalis Genome Resource.</title>
        <authorList>
            <person name="Lichtner F.J."/>
        </authorList>
    </citation>
    <scope>NUCLEOTIDE SEQUENCE [LARGE SCALE GENOMIC DNA]</scope>
    <source>
        <strain evidence="3">Bline_iso_100314</strain>
    </source>
</reference>
<accession>A0A8H3UNR8</accession>
<dbReference type="GO" id="GO:0016881">
    <property type="term" value="F:acid-amino acid ligase activity"/>
    <property type="evidence" value="ECO:0007669"/>
    <property type="project" value="UniProtKB-ARBA"/>
</dbReference>
<dbReference type="AlphaFoldDB" id="A0A8H3UNR8"/>
<dbReference type="Gene3D" id="1.10.510.40">
    <property type="match status" value="1"/>
</dbReference>
<gene>
    <name evidence="3" type="ORF">BLS_003973</name>
</gene>
<dbReference type="InterPro" id="IPR022770">
    <property type="entry name" value="IucA/IucC-like_C"/>
</dbReference>
<dbReference type="PANTHER" id="PTHR34384">
    <property type="entry name" value="L-2,3-DIAMINOPROPANOATE--CITRATE LIGASE"/>
    <property type="match status" value="1"/>
</dbReference>
<dbReference type="InterPro" id="IPR037455">
    <property type="entry name" value="LucA/IucC-like"/>
</dbReference>
<dbReference type="PANTHER" id="PTHR34384:SF5">
    <property type="entry name" value="L-2,3-DIAMINOPROPANOATE--CITRATE LIGASE"/>
    <property type="match status" value="1"/>
</dbReference>
<dbReference type="Proteomes" id="UP000433883">
    <property type="component" value="Unassembled WGS sequence"/>
</dbReference>
<feature type="domain" description="Aerobactin siderophore biosynthesis IucA/IucC-like C-terminal" evidence="2">
    <location>
        <begin position="396"/>
        <end position="545"/>
    </location>
</feature>
<evidence type="ECO:0000313" key="3">
    <source>
        <dbReference type="EMBL" id="KAE9972528.1"/>
    </source>
</evidence>
<sequence length="559" mass="62223">MAILPIAVVEDPDFETISRFVTCLLNENLVAWTPLPCPVPSGSRASGILLHRTVGSKGGGIWVGTTVAIESRHRLWYKADLVRPILLQGPDVDAESDEVTNPRMLVDALRQILSVETKDRAWNQIALQLQNSAENTATWYSWAKTQQVPTLQSPAIKWEQSTIRAHPLHPMQRAFAAQKPMAQLPPSEIPSLLTPQVSFLAVDRASTRITGPFRRLLEPLLANFVLPPLYENEIVLPCMSRQIPAIQQNFPSARVLLLDAFTAEAKANLRTVVVPPKLGFECDMKLALACTIGSTIRTITPHTTCLGPEISSVIHDLAPNDDTWVCRELAAITGSQSNCGEASHLSCMLRENLEPRALAHGQRLIIAGALAERMCGEMECYAAVVFGLGDVAAKLDWFSEFTSKMIPPVLALAVESGICLEAHGQNTLVRVDINAHRIMGVCFRDFGSIKCHMPTLRTRGHTLLSALPDCFLIEDQEEEAWDIVRHTLIHTQLQVLIRALYIPPVEGWRIVREQLDNFFATRPKSEMARRMRAFLFQPVVRHKAFVGMKLSPSRLEVRF</sequence>
<dbReference type="Pfam" id="PF06276">
    <property type="entry name" value="FhuF"/>
    <property type="match status" value="1"/>
</dbReference>
<dbReference type="Pfam" id="PF04183">
    <property type="entry name" value="IucA_IucC"/>
    <property type="match status" value="1"/>
</dbReference>
<evidence type="ECO:0000313" key="4">
    <source>
        <dbReference type="Proteomes" id="UP000433883"/>
    </source>
</evidence>
<dbReference type="EMBL" id="WNWQ01000259">
    <property type="protein sequence ID" value="KAE9972528.1"/>
    <property type="molecule type" value="Genomic_DNA"/>
</dbReference>
<organism evidence="3 4">
    <name type="scientific">Venturia inaequalis</name>
    <name type="common">Apple scab fungus</name>
    <dbReference type="NCBI Taxonomy" id="5025"/>
    <lineage>
        <taxon>Eukaryota</taxon>
        <taxon>Fungi</taxon>
        <taxon>Dikarya</taxon>
        <taxon>Ascomycota</taxon>
        <taxon>Pezizomycotina</taxon>
        <taxon>Dothideomycetes</taxon>
        <taxon>Pleosporomycetidae</taxon>
        <taxon>Venturiales</taxon>
        <taxon>Venturiaceae</taxon>
        <taxon>Venturia</taxon>
    </lineage>
</organism>
<dbReference type="InterPro" id="IPR007310">
    <property type="entry name" value="Aerobactin_biosyn_IucA/IucC_N"/>
</dbReference>
<comment type="caution">
    <text evidence="3">The sequence shown here is derived from an EMBL/GenBank/DDBJ whole genome shotgun (WGS) entry which is preliminary data.</text>
</comment>
<feature type="domain" description="Aerobactin siderophore biosynthesis IucA/IucC N-terminal" evidence="1">
    <location>
        <begin position="245"/>
        <end position="371"/>
    </location>
</feature>
<dbReference type="GO" id="GO:0019290">
    <property type="term" value="P:siderophore biosynthetic process"/>
    <property type="evidence" value="ECO:0007669"/>
    <property type="project" value="InterPro"/>
</dbReference>
<evidence type="ECO:0000259" key="1">
    <source>
        <dbReference type="Pfam" id="PF04183"/>
    </source>
</evidence>
<proteinExistence type="predicted"/>
<name>A0A8H3UNR8_VENIN</name>
<protein>
    <submittedName>
        <fullName evidence="3">Uncharacterized protein</fullName>
    </submittedName>
</protein>
<evidence type="ECO:0000259" key="2">
    <source>
        <dbReference type="Pfam" id="PF06276"/>
    </source>
</evidence>